<comment type="subcellular location">
    <subcellularLocation>
        <location evidence="1">Mitochondrion inner membrane</location>
        <topology evidence="1">Peripheral membrane protein</topology>
        <orientation evidence="1">Matrix side</orientation>
    </subcellularLocation>
</comment>
<dbReference type="InterPro" id="IPR039544">
    <property type="entry name" value="Tim44-like"/>
</dbReference>
<evidence type="ECO:0000256" key="3">
    <source>
        <dbReference type="ARBA" id="ARBA00022448"/>
    </source>
</evidence>
<dbReference type="EMBL" id="VTPC01005228">
    <property type="protein sequence ID" value="KAF2896269.1"/>
    <property type="molecule type" value="Genomic_DNA"/>
</dbReference>
<evidence type="ECO:0000256" key="5">
    <source>
        <dbReference type="ARBA" id="ARBA00022741"/>
    </source>
</evidence>
<evidence type="ECO:0000256" key="8">
    <source>
        <dbReference type="ARBA" id="ARBA00022927"/>
    </source>
</evidence>
<keyword evidence="12 16" id="KW-0472">Membrane</keyword>
<dbReference type="PIRSF" id="PIRSF037871">
    <property type="entry name" value="TIM44"/>
    <property type="match status" value="1"/>
</dbReference>
<dbReference type="Pfam" id="PF04280">
    <property type="entry name" value="Tim44"/>
    <property type="match status" value="1"/>
</dbReference>
<dbReference type="InterPro" id="IPR007379">
    <property type="entry name" value="Tim44-like_dom"/>
</dbReference>
<evidence type="ECO:0000256" key="6">
    <source>
        <dbReference type="ARBA" id="ARBA00022792"/>
    </source>
</evidence>
<dbReference type="SUPFAM" id="SSF54427">
    <property type="entry name" value="NTF2-like"/>
    <property type="match status" value="1"/>
</dbReference>
<evidence type="ECO:0000313" key="20">
    <source>
        <dbReference type="Proteomes" id="UP000801492"/>
    </source>
</evidence>
<evidence type="ECO:0000256" key="15">
    <source>
        <dbReference type="ARBA" id="ARBA00074309"/>
    </source>
</evidence>
<dbReference type="NCBIfam" id="NF033779">
    <property type="entry name" value="Tim44_TimA_adap"/>
    <property type="match status" value="1"/>
</dbReference>
<dbReference type="GO" id="GO:0005524">
    <property type="term" value="F:ATP binding"/>
    <property type="evidence" value="ECO:0007669"/>
    <property type="project" value="UniProtKB-KW"/>
</dbReference>
<evidence type="ECO:0000256" key="11">
    <source>
        <dbReference type="ARBA" id="ARBA00023128"/>
    </source>
</evidence>
<evidence type="ECO:0000256" key="17">
    <source>
        <dbReference type="SAM" id="Coils"/>
    </source>
</evidence>
<evidence type="ECO:0000256" key="13">
    <source>
        <dbReference type="ARBA" id="ARBA00057148"/>
    </source>
</evidence>
<dbReference type="PANTHER" id="PTHR10721">
    <property type="entry name" value="MITOCHONDRIAL IMPORT INNER MEMBRANE TRANSLOCASE SUBUNIT TIM44"/>
    <property type="match status" value="1"/>
</dbReference>
<feature type="domain" description="Tim44-like" evidence="18">
    <location>
        <begin position="276"/>
        <end position="425"/>
    </location>
</feature>
<keyword evidence="8 16" id="KW-0653">Protein transport</keyword>
<gene>
    <name evidence="19" type="ORF">ILUMI_09909</name>
</gene>
<keyword evidence="4" id="KW-0597">Phosphoprotein</keyword>
<organism evidence="19 20">
    <name type="scientific">Ignelater luminosus</name>
    <name type="common">Cucubano</name>
    <name type="synonym">Pyrophorus luminosus</name>
    <dbReference type="NCBI Taxonomy" id="2038154"/>
    <lineage>
        <taxon>Eukaryota</taxon>
        <taxon>Metazoa</taxon>
        <taxon>Ecdysozoa</taxon>
        <taxon>Arthropoda</taxon>
        <taxon>Hexapoda</taxon>
        <taxon>Insecta</taxon>
        <taxon>Pterygota</taxon>
        <taxon>Neoptera</taxon>
        <taxon>Endopterygota</taxon>
        <taxon>Coleoptera</taxon>
        <taxon>Polyphaga</taxon>
        <taxon>Elateriformia</taxon>
        <taxon>Elateroidea</taxon>
        <taxon>Elateridae</taxon>
        <taxon>Agrypninae</taxon>
        <taxon>Pyrophorini</taxon>
        <taxon>Ignelater</taxon>
    </lineage>
</organism>
<dbReference type="FunFam" id="3.10.450.240:FF:000001">
    <property type="entry name" value="Mitochondrial import inner membrane translocase subunit TIM44"/>
    <property type="match status" value="1"/>
</dbReference>
<keyword evidence="20" id="KW-1185">Reference proteome</keyword>
<evidence type="ECO:0000313" key="19">
    <source>
        <dbReference type="EMBL" id="KAF2896269.1"/>
    </source>
</evidence>
<keyword evidence="17" id="KW-0175">Coiled coil</keyword>
<proteinExistence type="inferred from homology"/>
<evidence type="ECO:0000256" key="16">
    <source>
        <dbReference type="PIRNR" id="PIRNR037871"/>
    </source>
</evidence>
<dbReference type="OrthoDB" id="10265990at2759"/>
<keyword evidence="9" id="KW-0809">Transit peptide</keyword>
<protein>
    <recommendedName>
        <fullName evidence="15 16">Mitochondrial import inner membrane translocase subunit TIM44</fullName>
    </recommendedName>
</protein>
<sequence length="432" mass="49473">MHHCQKLLVPISSMHRLNQTLVRFSLREAQYGKRYFSKETKKTSFLSRLYDNFQEEVAKNKEMKESLKKFRDEAEKLEQSEALKAARQKFETVEKEASKSSEVLKEKLSSIKEKVQDVIEEAGKSDIAKKAGKLTEDLGRNVTSSISEKAQELGRTAAFQSISQATKAVQKEIDTTSMHGRVYQSPSVLRKRSDTVAVHVNKYYEPDTETMGVELHKDSKFYESWQNFKNNNPYVHKVMDWKLKYDESNNPVIRASRLLTDKISDIMGGLFQKTELSETLTEICKIDPSFEQKRFLKQCETDIIPNVLEAMTRGDLEILKDWCHEGPYNLFAVPIKQAQQQGYKIQSKILDIDNVDLVMGKVMDQGPVLIITFTSQQIMVVQDAQGAVVEGDPDKIMRVTYVWVLCRDPSEPNPRAAWRLLDLSANSSELLV</sequence>
<comment type="caution">
    <text evidence="19">The sequence shown here is derived from an EMBL/GenBank/DDBJ whole genome shotgun (WGS) entry which is preliminary data.</text>
</comment>
<evidence type="ECO:0000259" key="18">
    <source>
        <dbReference type="SMART" id="SM00978"/>
    </source>
</evidence>
<name>A0A8K0D1F9_IGNLU</name>
<reference evidence="19" key="1">
    <citation type="submission" date="2019-08" db="EMBL/GenBank/DDBJ databases">
        <title>The genome of the North American firefly Photinus pyralis.</title>
        <authorList>
            <consortium name="Photinus pyralis genome working group"/>
            <person name="Fallon T.R."/>
            <person name="Sander Lower S.E."/>
            <person name="Weng J.-K."/>
        </authorList>
    </citation>
    <scope>NUCLEOTIDE SEQUENCE</scope>
    <source>
        <strain evidence="19">TRF0915ILg1</strain>
        <tissue evidence="19">Whole body</tissue>
    </source>
</reference>
<accession>A0A8K0D1F9</accession>
<dbReference type="InterPro" id="IPR032710">
    <property type="entry name" value="NTF2-like_dom_sf"/>
</dbReference>
<keyword evidence="3 16" id="KW-0813">Transport</keyword>
<evidence type="ECO:0000256" key="9">
    <source>
        <dbReference type="ARBA" id="ARBA00022946"/>
    </source>
</evidence>
<keyword evidence="10 16" id="KW-0811">Translocation</keyword>
<dbReference type="Gene3D" id="3.10.450.240">
    <property type="match status" value="1"/>
</dbReference>
<keyword evidence="6 16" id="KW-0999">Mitochondrion inner membrane</keyword>
<comment type="similarity">
    <text evidence="2 16">Belongs to the Tim44 family.</text>
</comment>
<comment type="function">
    <text evidence="13">Essential component of the PAM complex, a complex required for the translocation of transit peptide-containing proteins from the inner membrane into the mitochondrial matrix in an ATP-dependent manner. Recruits mitochondrial HSP70 to drive protein translocation into the matrix using ATP as an energy source.</text>
</comment>
<evidence type="ECO:0000256" key="12">
    <source>
        <dbReference type="ARBA" id="ARBA00023136"/>
    </source>
</evidence>
<dbReference type="PANTHER" id="PTHR10721:SF1">
    <property type="entry name" value="MITOCHONDRIAL IMPORT INNER MEMBRANE TRANSLOCASE SUBUNIT TIM44"/>
    <property type="match status" value="1"/>
</dbReference>
<dbReference type="AlphaFoldDB" id="A0A8K0D1F9"/>
<evidence type="ECO:0000256" key="1">
    <source>
        <dbReference type="ARBA" id="ARBA00004443"/>
    </source>
</evidence>
<feature type="coiled-coil region" evidence="17">
    <location>
        <begin position="53"/>
        <end position="121"/>
    </location>
</feature>
<dbReference type="GO" id="GO:0005743">
    <property type="term" value="C:mitochondrial inner membrane"/>
    <property type="evidence" value="ECO:0007669"/>
    <property type="project" value="UniProtKB-SubCell"/>
</dbReference>
<dbReference type="GO" id="GO:0030150">
    <property type="term" value="P:protein import into mitochondrial matrix"/>
    <property type="evidence" value="ECO:0007669"/>
    <property type="project" value="InterPro"/>
</dbReference>
<dbReference type="InterPro" id="IPR017303">
    <property type="entry name" value="Tim44"/>
</dbReference>
<evidence type="ECO:0000256" key="4">
    <source>
        <dbReference type="ARBA" id="ARBA00022553"/>
    </source>
</evidence>
<keyword evidence="7" id="KW-0067">ATP-binding</keyword>
<keyword evidence="5" id="KW-0547">Nucleotide-binding</keyword>
<dbReference type="GO" id="GO:0051087">
    <property type="term" value="F:protein-folding chaperone binding"/>
    <property type="evidence" value="ECO:0007669"/>
    <property type="project" value="InterPro"/>
</dbReference>
<evidence type="ECO:0000256" key="14">
    <source>
        <dbReference type="ARBA" id="ARBA00063163"/>
    </source>
</evidence>
<evidence type="ECO:0000256" key="2">
    <source>
        <dbReference type="ARBA" id="ARBA00009597"/>
    </source>
</evidence>
<dbReference type="Proteomes" id="UP000801492">
    <property type="component" value="Unassembled WGS sequence"/>
</dbReference>
<comment type="subunit">
    <text evidence="14">Probable component of the PAM complex at least composed of a mitochondrial HSP70 protein, GRPEL1 or GRPEL2, TIMM44, TIMM16/PAM16 and TIMM14/DNAJC19. The complex interacts with the TIMM23 component of the TIM23 complex. Interacts with SLC25A4/ANT1 and SLC25A5/ANT2; leading to inhibit the presequence translocase TIMM23, thereby promoting stabilization of PINK1.</text>
</comment>
<dbReference type="SMART" id="SM00978">
    <property type="entry name" value="Tim44"/>
    <property type="match status" value="1"/>
</dbReference>
<keyword evidence="11 16" id="KW-0496">Mitochondrion</keyword>
<evidence type="ECO:0000256" key="7">
    <source>
        <dbReference type="ARBA" id="ARBA00022840"/>
    </source>
</evidence>
<evidence type="ECO:0000256" key="10">
    <source>
        <dbReference type="ARBA" id="ARBA00023010"/>
    </source>
</evidence>